<dbReference type="SMART" id="SM00248">
    <property type="entry name" value="ANK"/>
    <property type="match status" value="11"/>
</dbReference>
<dbReference type="Pfam" id="PF12796">
    <property type="entry name" value="Ank_2"/>
    <property type="match status" value="4"/>
</dbReference>
<evidence type="ECO:0000256" key="1">
    <source>
        <dbReference type="ARBA" id="ARBA00022737"/>
    </source>
</evidence>
<keyword evidence="2" id="KW-0040">ANK repeat</keyword>
<keyword evidence="4" id="KW-1185">Reference proteome</keyword>
<evidence type="ECO:0000256" key="2">
    <source>
        <dbReference type="ARBA" id="ARBA00023043"/>
    </source>
</evidence>
<dbReference type="SUPFAM" id="SSF140860">
    <property type="entry name" value="Pseudo ankyrin repeat-like"/>
    <property type="match status" value="1"/>
</dbReference>
<dbReference type="InterPro" id="IPR002110">
    <property type="entry name" value="Ankyrin_rpt"/>
</dbReference>
<gene>
    <name evidence="3" type="ORF">M9Y10_010595</name>
</gene>
<dbReference type="Gene3D" id="1.25.40.20">
    <property type="entry name" value="Ankyrin repeat-containing domain"/>
    <property type="match status" value="5"/>
</dbReference>
<dbReference type="InterPro" id="IPR036770">
    <property type="entry name" value="Ankyrin_rpt-contain_sf"/>
</dbReference>
<name>A0ABR2ILE4_9EUKA</name>
<organism evidence="3 4">
    <name type="scientific">Tritrichomonas musculus</name>
    <dbReference type="NCBI Taxonomy" id="1915356"/>
    <lineage>
        <taxon>Eukaryota</taxon>
        <taxon>Metamonada</taxon>
        <taxon>Parabasalia</taxon>
        <taxon>Tritrichomonadida</taxon>
        <taxon>Tritrichomonadidae</taxon>
        <taxon>Tritrichomonas</taxon>
    </lineage>
</organism>
<dbReference type="SUPFAM" id="SSF48403">
    <property type="entry name" value="Ankyrin repeat"/>
    <property type="match status" value="1"/>
</dbReference>
<sequence>MEKEQIYNANLRLIYQCFIRFIENSHNTDINDTLFNMNIFKNLKKESKKDRMREILYIISKIVNHHHRSPDFFNKIEYLLKFFQNDIKQTLSNSELLKIFSDNQRILLFLINDQFLEKDRETMNFLYKKYRHYFEYELLISIADLPIDKIDSISKSYEEFNLKRRIGENDSYICELIREDSIQKFVKFVNQSNIQLSRTIEPSIFETNQFLIENPNPTLIEYAAFFGSIKIFNYLRSKDVQLTPSLFLYAIHSNKAEMIHLLEETFIDRNYQAIVKESIKCHHNKLFEYFRNSYESSDDPIELYKTGIEYHNYDCFSSISDLFNQKSLNANTLITKIDFLCSNLKACRLSISKILFNEFFKKDKFDVNIAFKIFEETAQYLNKEIFEVLFSKFSFKTNLNKIWTSDKDKSTKCTLLILAVENENVEIVECLLKKPKINVKTNSKSESIEKSLLSIAVIKENVQIVKLLLSNPNIDVNSKYLEKRYHELSTEKGVLFIAIEKRNIEIIQLLLSHPSIDINMMSKIDGIDYTPLTYAIKIGNKEIVNLLLSHQNIDVNMKFYPNYDEIEESALLIAVEQRKKEIVALLISHPEIDINMKHFYYGEITALSFAVKKNLIDIVKLLLSNKNTDVNLTVIRKLGKSKEKSALTIAVKNRFVECVKLLVMHPKIDINKRLNYYKLPNNFLYKEKVPLFMAVKKGFIEIVEILLSNKNIDVNIKINNQNEGEQTPLSISVINRNVDAIKLLLSASNSINVNEKLYDDKRNMRTPMSLAIADNNKEIIMLLLKYQAKISGNKV</sequence>
<evidence type="ECO:0008006" key="5">
    <source>
        <dbReference type="Google" id="ProtNLM"/>
    </source>
</evidence>
<evidence type="ECO:0000313" key="3">
    <source>
        <dbReference type="EMBL" id="KAK8865065.1"/>
    </source>
</evidence>
<dbReference type="PANTHER" id="PTHR24198">
    <property type="entry name" value="ANKYRIN REPEAT AND PROTEIN KINASE DOMAIN-CONTAINING PROTEIN"/>
    <property type="match status" value="1"/>
</dbReference>
<evidence type="ECO:0000313" key="4">
    <source>
        <dbReference type="Proteomes" id="UP001470230"/>
    </source>
</evidence>
<protein>
    <recommendedName>
        <fullName evidence="5">Ankyrin</fullName>
    </recommendedName>
</protein>
<dbReference type="Proteomes" id="UP001470230">
    <property type="component" value="Unassembled WGS sequence"/>
</dbReference>
<keyword evidence="1" id="KW-0677">Repeat</keyword>
<accession>A0ABR2ILE4</accession>
<dbReference type="PANTHER" id="PTHR24198:SF165">
    <property type="entry name" value="ANKYRIN REPEAT-CONTAINING PROTEIN-RELATED"/>
    <property type="match status" value="1"/>
</dbReference>
<dbReference type="EMBL" id="JAPFFF010000016">
    <property type="protein sequence ID" value="KAK8865065.1"/>
    <property type="molecule type" value="Genomic_DNA"/>
</dbReference>
<proteinExistence type="predicted"/>
<reference evidence="3 4" key="1">
    <citation type="submission" date="2024-04" db="EMBL/GenBank/DDBJ databases">
        <title>Tritrichomonas musculus Genome.</title>
        <authorList>
            <person name="Alves-Ferreira E."/>
            <person name="Grigg M."/>
            <person name="Lorenzi H."/>
            <person name="Galac M."/>
        </authorList>
    </citation>
    <scope>NUCLEOTIDE SEQUENCE [LARGE SCALE GENOMIC DNA]</scope>
    <source>
        <strain evidence="3 4">EAF2021</strain>
    </source>
</reference>
<comment type="caution">
    <text evidence="3">The sequence shown here is derived from an EMBL/GenBank/DDBJ whole genome shotgun (WGS) entry which is preliminary data.</text>
</comment>